<proteinExistence type="predicted"/>
<name>A0A5D2SAI8_GOSMU</name>
<dbReference type="Proteomes" id="UP000323597">
    <property type="component" value="Chromosome D12"/>
</dbReference>
<evidence type="ECO:0000313" key="3">
    <source>
        <dbReference type="EMBL" id="TYI49889.1"/>
    </source>
</evidence>
<keyword evidence="2" id="KW-0732">Signal</keyword>
<keyword evidence="1" id="KW-1133">Transmembrane helix</keyword>
<keyword evidence="4" id="KW-1185">Reference proteome</keyword>
<dbReference type="EMBL" id="CM017660">
    <property type="protein sequence ID" value="TYI49889.1"/>
    <property type="molecule type" value="Genomic_DNA"/>
</dbReference>
<protein>
    <submittedName>
        <fullName evidence="3">Uncharacterized protein</fullName>
    </submittedName>
</protein>
<keyword evidence="1" id="KW-0472">Membrane</keyword>
<sequence length="88" mass="9636">MSTGLIFFPFFASLVTISVPSRNPSLQATTQWMTHCSCGDLAFCYSDSLIFPVFWVGLLGFCSMGQLLCGVHFLFVLVSSVFPNGKIT</sequence>
<feature type="transmembrane region" description="Helical" evidence="1">
    <location>
        <begin position="53"/>
        <end position="78"/>
    </location>
</feature>
<accession>A0A5D2SAI8</accession>
<reference evidence="3 4" key="1">
    <citation type="submission" date="2019-07" db="EMBL/GenBank/DDBJ databases">
        <title>WGS assembly of Gossypium mustelinum.</title>
        <authorList>
            <person name="Chen Z.J."/>
            <person name="Sreedasyam A."/>
            <person name="Ando A."/>
            <person name="Song Q."/>
            <person name="De L."/>
            <person name="Hulse-Kemp A."/>
            <person name="Ding M."/>
            <person name="Ye W."/>
            <person name="Kirkbride R."/>
            <person name="Jenkins J."/>
            <person name="Plott C."/>
            <person name="Lovell J."/>
            <person name="Lin Y.-M."/>
            <person name="Vaughn R."/>
            <person name="Liu B."/>
            <person name="Li W."/>
            <person name="Simpson S."/>
            <person name="Scheffler B."/>
            <person name="Saski C."/>
            <person name="Grover C."/>
            <person name="Hu G."/>
            <person name="Conover J."/>
            <person name="Carlson J."/>
            <person name="Shu S."/>
            <person name="Boston L."/>
            <person name="Williams M."/>
            <person name="Peterson D."/>
            <person name="Mcgee K."/>
            <person name="Jones D."/>
            <person name="Wendel J."/>
            <person name="Stelly D."/>
            <person name="Grimwood J."/>
            <person name="Schmutz J."/>
        </authorList>
    </citation>
    <scope>NUCLEOTIDE SEQUENCE [LARGE SCALE GENOMIC DNA]</scope>
    <source>
        <strain evidence="3">1408120.09</strain>
    </source>
</reference>
<keyword evidence="1" id="KW-0812">Transmembrane</keyword>
<dbReference type="AlphaFoldDB" id="A0A5D2SAI8"/>
<evidence type="ECO:0000256" key="2">
    <source>
        <dbReference type="SAM" id="SignalP"/>
    </source>
</evidence>
<gene>
    <name evidence="3" type="ORF">E1A91_D12G065200v1</name>
</gene>
<feature type="chain" id="PRO_5022986550" evidence="2">
    <location>
        <begin position="21"/>
        <end position="88"/>
    </location>
</feature>
<feature type="signal peptide" evidence="2">
    <location>
        <begin position="1"/>
        <end position="20"/>
    </location>
</feature>
<evidence type="ECO:0000313" key="4">
    <source>
        <dbReference type="Proteomes" id="UP000323597"/>
    </source>
</evidence>
<evidence type="ECO:0000256" key="1">
    <source>
        <dbReference type="SAM" id="Phobius"/>
    </source>
</evidence>
<organism evidence="3 4">
    <name type="scientific">Gossypium mustelinum</name>
    <name type="common">Cotton</name>
    <name type="synonym">Gossypium caicoense</name>
    <dbReference type="NCBI Taxonomy" id="34275"/>
    <lineage>
        <taxon>Eukaryota</taxon>
        <taxon>Viridiplantae</taxon>
        <taxon>Streptophyta</taxon>
        <taxon>Embryophyta</taxon>
        <taxon>Tracheophyta</taxon>
        <taxon>Spermatophyta</taxon>
        <taxon>Magnoliopsida</taxon>
        <taxon>eudicotyledons</taxon>
        <taxon>Gunneridae</taxon>
        <taxon>Pentapetalae</taxon>
        <taxon>rosids</taxon>
        <taxon>malvids</taxon>
        <taxon>Malvales</taxon>
        <taxon>Malvaceae</taxon>
        <taxon>Malvoideae</taxon>
        <taxon>Gossypium</taxon>
    </lineage>
</organism>